<dbReference type="PROSITE" id="PS51194">
    <property type="entry name" value="HELICASE_CTER"/>
    <property type="match status" value="1"/>
</dbReference>
<keyword evidence="2" id="KW-0378">Hydrolase</keyword>
<evidence type="ECO:0000256" key="2">
    <source>
        <dbReference type="ARBA" id="ARBA00022801"/>
    </source>
</evidence>
<keyword evidence="4 6" id="KW-0067">ATP-binding</keyword>
<gene>
    <name evidence="6" type="ORF">FCIRC_505</name>
</gene>
<dbReference type="SUPFAM" id="SSF52540">
    <property type="entry name" value="P-loop containing nucleoside triphosphate hydrolases"/>
    <property type="match status" value="1"/>
</dbReference>
<keyword evidence="3" id="KW-0347">Helicase</keyword>
<dbReference type="GO" id="GO:0003723">
    <property type="term" value="F:RNA binding"/>
    <property type="evidence" value="ECO:0007669"/>
    <property type="project" value="TreeGrafter"/>
</dbReference>
<feature type="domain" description="Helicase C-terminal" evidence="5">
    <location>
        <begin position="177"/>
        <end position="348"/>
    </location>
</feature>
<name>A0A8H5XCQ4_FUSCI</name>
<keyword evidence="1" id="KW-0547">Nucleotide-binding</keyword>
<organism evidence="6 7">
    <name type="scientific">Fusarium circinatum</name>
    <name type="common">Pitch canker fungus</name>
    <name type="synonym">Gibberella circinata</name>
    <dbReference type="NCBI Taxonomy" id="48490"/>
    <lineage>
        <taxon>Eukaryota</taxon>
        <taxon>Fungi</taxon>
        <taxon>Dikarya</taxon>
        <taxon>Ascomycota</taxon>
        <taxon>Pezizomycotina</taxon>
        <taxon>Sordariomycetes</taxon>
        <taxon>Hypocreomycetidae</taxon>
        <taxon>Hypocreales</taxon>
        <taxon>Nectriaceae</taxon>
        <taxon>Fusarium</taxon>
        <taxon>Fusarium fujikuroi species complex</taxon>
    </lineage>
</organism>
<evidence type="ECO:0000313" key="6">
    <source>
        <dbReference type="EMBL" id="KAF5691235.1"/>
    </source>
</evidence>
<dbReference type="InterPro" id="IPR001650">
    <property type="entry name" value="Helicase_C-like"/>
</dbReference>
<dbReference type="GO" id="GO:0016787">
    <property type="term" value="F:hydrolase activity"/>
    <property type="evidence" value="ECO:0007669"/>
    <property type="project" value="UniProtKB-KW"/>
</dbReference>
<evidence type="ECO:0000259" key="5">
    <source>
        <dbReference type="PROSITE" id="PS51194"/>
    </source>
</evidence>
<dbReference type="InterPro" id="IPR027417">
    <property type="entry name" value="P-loop_NTPase"/>
</dbReference>
<evidence type="ECO:0000256" key="3">
    <source>
        <dbReference type="ARBA" id="ARBA00022806"/>
    </source>
</evidence>
<evidence type="ECO:0000256" key="4">
    <source>
        <dbReference type="ARBA" id="ARBA00022840"/>
    </source>
</evidence>
<dbReference type="PANTHER" id="PTHR18934">
    <property type="entry name" value="ATP-DEPENDENT RNA HELICASE"/>
    <property type="match status" value="1"/>
</dbReference>
<dbReference type="GO" id="GO:0004386">
    <property type="term" value="F:helicase activity"/>
    <property type="evidence" value="ECO:0007669"/>
    <property type="project" value="UniProtKB-KW"/>
</dbReference>
<accession>A0A8H5XCQ4</accession>
<evidence type="ECO:0000313" key="7">
    <source>
        <dbReference type="Proteomes" id="UP000572754"/>
    </source>
</evidence>
<sequence>MMKDTKVKLTNTTGSPWQPLIYDRKPQRKNKQITAAQAIAIEDPKDHPFRPGEKLSEKYFELFKQRRALPVSPRRQEFLDAYHQHQPRRIAATSVAARTATELDIQVGDEVGNLVRLDRKAHPWKTRLGYMTDGILTELAKTDPDFNLYAAVMPATLNAEKFVCYFGSEKTTHFTLSIFSMALMIRKDIHDKKRDGDILIFFQSVGEVEEVCNLLRKEIDELLDLSLYSKLPRNQEGLILQTRTQLKCVCATNIAEVRITIDGIVYVIGQTSASPSNLIVTRAWDWSPFLGVPSLKLPLVSAQGRIKPGFCYRLYTHKSFMEDMRPSNQLEILESDTASHVLRLKVMGFDDVARFDFIDRPHPEILF</sequence>
<evidence type="ECO:0000256" key="1">
    <source>
        <dbReference type="ARBA" id="ARBA00022741"/>
    </source>
</evidence>
<dbReference type="InterPro" id="IPR042035">
    <property type="entry name" value="DEAH_win-hel_dom"/>
</dbReference>
<dbReference type="Gene3D" id="3.40.50.300">
    <property type="entry name" value="P-loop containing nucleotide triphosphate hydrolases"/>
    <property type="match status" value="2"/>
</dbReference>
<dbReference type="AlphaFoldDB" id="A0A8H5XCQ4"/>
<dbReference type="Gene3D" id="1.10.10.2130">
    <property type="entry name" value="DEAH helicase family, winged-helix domain"/>
    <property type="match status" value="1"/>
</dbReference>
<protein>
    <submittedName>
        <fullName evidence="6">ATP-binding protein PRP16</fullName>
    </submittedName>
</protein>
<keyword evidence="7" id="KW-1185">Reference proteome</keyword>
<dbReference type="GO" id="GO:0005524">
    <property type="term" value="F:ATP binding"/>
    <property type="evidence" value="ECO:0007669"/>
    <property type="project" value="UniProtKB-KW"/>
</dbReference>
<dbReference type="PANTHER" id="PTHR18934:SF99">
    <property type="entry name" value="ATP-DEPENDENT RNA HELICASE DHX37-RELATED"/>
    <property type="match status" value="1"/>
</dbReference>
<dbReference type="Proteomes" id="UP000572754">
    <property type="component" value="Unassembled WGS sequence"/>
</dbReference>
<comment type="caution">
    <text evidence="6">The sequence shown here is derived from an EMBL/GenBank/DDBJ whole genome shotgun (WGS) entry which is preliminary data.</text>
</comment>
<dbReference type="EMBL" id="JAAQPE010000024">
    <property type="protein sequence ID" value="KAF5691235.1"/>
    <property type="molecule type" value="Genomic_DNA"/>
</dbReference>
<proteinExistence type="predicted"/>
<reference evidence="7" key="1">
    <citation type="journal article" date="2020" name="BMC Genomics">
        <title>Correction to: Identification and distribution of gene clusters required for synthesis of sphingolipid metabolism inhibitors in diverse species of the filamentous fungus Fusarium.</title>
        <authorList>
            <person name="Kim H.S."/>
            <person name="Lohmar J.M."/>
            <person name="Busman M."/>
            <person name="Brown D.W."/>
            <person name="Naumann T.A."/>
            <person name="Divon H.H."/>
            <person name="Lysoe E."/>
            <person name="Uhlig S."/>
            <person name="Proctor R.H."/>
        </authorList>
    </citation>
    <scope>NUCLEOTIDE SEQUENCE [LARGE SCALE GENOMIC DNA]</scope>
    <source>
        <strain evidence="7">NRRL 25331</strain>
    </source>
</reference>
<reference evidence="6 7" key="2">
    <citation type="submission" date="2020-05" db="EMBL/GenBank/DDBJ databases">
        <title>Identification and distribution of gene clusters putatively required for synthesis of sphingolipid metabolism inhibitors in phylogenetically diverse species of the filamentous fungus Fusarium.</title>
        <authorList>
            <person name="Kim H.-S."/>
            <person name="Busman M."/>
            <person name="Brown D.W."/>
            <person name="Divon H."/>
            <person name="Uhlig S."/>
            <person name="Proctor R.H."/>
        </authorList>
    </citation>
    <scope>NUCLEOTIDE SEQUENCE [LARGE SCALE GENOMIC DNA]</scope>
    <source>
        <strain evidence="6 7">NRRL 25331</strain>
    </source>
</reference>